<organism evidence="8 9">
    <name type="scientific">Dekkera bruxellensis</name>
    <name type="common">Brettanomyces custersii</name>
    <dbReference type="NCBI Taxonomy" id="5007"/>
    <lineage>
        <taxon>Eukaryota</taxon>
        <taxon>Fungi</taxon>
        <taxon>Dikarya</taxon>
        <taxon>Ascomycota</taxon>
        <taxon>Saccharomycotina</taxon>
        <taxon>Pichiomycetes</taxon>
        <taxon>Pichiales</taxon>
        <taxon>Pichiaceae</taxon>
        <taxon>Brettanomyces</taxon>
    </lineage>
</organism>
<keyword evidence="9" id="KW-1185">Reference proteome</keyword>
<dbReference type="PANTHER" id="PTHR47966">
    <property type="entry name" value="BETA-SITE APP-CLEAVING ENZYME, ISOFORM A-RELATED"/>
    <property type="match status" value="1"/>
</dbReference>
<dbReference type="SUPFAM" id="SSF50630">
    <property type="entry name" value="Acid proteases"/>
    <property type="match status" value="1"/>
</dbReference>
<evidence type="ECO:0000313" key="8">
    <source>
        <dbReference type="EMBL" id="VUG19001.1"/>
    </source>
</evidence>
<dbReference type="Gene3D" id="2.40.70.10">
    <property type="entry name" value="Acid Proteases"/>
    <property type="match status" value="2"/>
</dbReference>
<dbReference type="AlphaFoldDB" id="A0A7D9H0Q3"/>
<feature type="disulfide bond" evidence="4">
    <location>
        <begin position="346"/>
        <end position="383"/>
    </location>
</feature>
<dbReference type="InterPro" id="IPR001461">
    <property type="entry name" value="Aspartic_peptidase_A1"/>
</dbReference>
<dbReference type="GO" id="GO:0004190">
    <property type="term" value="F:aspartic-type endopeptidase activity"/>
    <property type="evidence" value="ECO:0007669"/>
    <property type="project" value="InterPro"/>
</dbReference>
<dbReference type="Proteomes" id="UP000478008">
    <property type="component" value="Unassembled WGS sequence"/>
</dbReference>
<dbReference type="PROSITE" id="PS51767">
    <property type="entry name" value="PEPTIDASE_A1"/>
    <property type="match status" value="1"/>
</dbReference>
<dbReference type="CDD" id="cd05471">
    <property type="entry name" value="pepsin_like"/>
    <property type="match status" value="1"/>
</dbReference>
<evidence type="ECO:0000256" key="1">
    <source>
        <dbReference type="ARBA" id="ARBA00007447"/>
    </source>
</evidence>
<keyword evidence="2 4" id="KW-1015">Disulfide bond</keyword>
<dbReference type="InterPro" id="IPR034164">
    <property type="entry name" value="Pepsin-like_dom"/>
</dbReference>
<feature type="domain" description="Peptidase A1" evidence="7">
    <location>
        <begin position="99"/>
        <end position="422"/>
    </location>
</feature>
<dbReference type="PANTHER" id="PTHR47966:SF75">
    <property type="entry name" value="ENDOPEPTIDASE (CTSD), PUTATIVE (AFU_ORTHOLOGUE AFUA_4G07040)-RELATED"/>
    <property type="match status" value="1"/>
</dbReference>
<dbReference type="Pfam" id="PF00026">
    <property type="entry name" value="Asp"/>
    <property type="match status" value="1"/>
</dbReference>
<evidence type="ECO:0000259" key="7">
    <source>
        <dbReference type="PROSITE" id="PS51767"/>
    </source>
</evidence>
<dbReference type="PRINTS" id="PR00792">
    <property type="entry name" value="PEPSIN"/>
</dbReference>
<feature type="region of interest" description="Disordered" evidence="5">
    <location>
        <begin position="432"/>
        <end position="492"/>
    </location>
</feature>
<evidence type="ECO:0000256" key="6">
    <source>
        <dbReference type="SAM" id="SignalP"/>
    </source>
</evidence>
<dbReference type="InterPro" id="IPR021109">
    <property type="entry name" value="Peptidase_aspartic_dom_sf"/>
</dbReference>
<feature type="active site" evidence="3">
    <location>
        <position position="115"/>
    </location>
</feature>
<feature type="compositionally biased region" description="Polar residues" evidence="5">
    <location>
        <begin position="433"/>
        <end position="449"/>
    </location>
</feature>
<gene>
    <name evidence="8" type="ORF">DEBR0S4_07954G</name>
</gene>
<reference evidence="8 9" key="1">
    <citation type="submission" date="2019-07" db="EMBL/GenBank/DDBJ databases">
        <authorList>
            <person name="Friedrich A."/>
            <person name="Schacherer J."/>
        </authorList>
    </citation>
    <scope>NUCLEOTIDE SEQUENCE [LARGE SCALE GENOMIC DNA]</scope>
</reference>
<protein>
    <submittedName>
        <fullName evidence="8">DEBR0S4_07954g1_1</fullName>
    </submittedName>
</protein>
<keyword evidence="6" id="KW-0732">Signal</keyword>
<feature type="active site" evidence="3">
    <location>
        <position position="312"/>
    </location>
</feature>
<evidence type="ECO:0000256" key="3">
    <source>
        <dbReference type="PIRSR" id="PIRSR601461-1"/>
    </source>
</evidence>
<feature type="disulfide bond" evidence="4">
    <location>
        <begin position="128"/>
        <end position="133"/>
    </location>
</feature>
<dbReference type="EMBL" id="CABFWN010000004">
    <property type="protein sequence ID" value="VUG19001.1"/>
    <property type="molecule type" value="Genomic_DNA"/>
</dbReference>
<feature type="compositionally biased region" description="Low complexity" evidence="5">
    <location>
        <begin position="450"/>
        <end position="492"/>
    </location>
</feature>
<proteinExistence type="inferred from homology"/>
<evidence type="ECO:0000313" key="9">
    <source>
        <dbReference type="Proteomes" id="UP000478008"/>
    </source>
</evidence>
<feature type="region of interest" description="Disordered" evidence="5">
    <location>
        <begin position="49"/>
        <end position="76"/>
    </location>
</feature>
<evidence type="ECO:0000256" key="4">
    <source>
        <dbReference type="PIRSR" id="PIRSR601461-2"/>
    </source>
</evidence>
<sequence>MKLEISLLKILLIAALPILAEAFIPIFPTFIEEDKKFIVSSKQKAPSSFKAIDRSNAQTSSKKKTSSRKENLSSSNDSQSIFIGDGISYLYSDETNEAFYVNAEIGSSAYPLLLDTGSPYLWIYGSNCTDAACTGKTLYVASEASRSNQGTFDLNYNEGNASGTINSDNVTVAGIKANNFSFGVATDVPDIFQSYNFSGVLGLSANGTSKVQLENIVEFFESQKSISQNKFALCMKKYNTSTDENNAGIFVIGKTHTELYEDPLYTVPTIKESSNHWEVVIDSIYIDAFKATFDSMSINNTRSRTSRIGLIDSGTTSIILTPKDAVTLHSYFTNSVSDGTQYAIYCNSTINIDLEIGGHNWTISPEEYLGESYAEDSGLYGYCVSNFQGSDVTEDGAWILGNLFLSHYYVEFNYASSEIGFAERNDNIEIEKSSSTPNVNAESVSASNPSGTYHSTSTTSTLSSNASYSTFSTKGSNSSSLTNSTRGCSTKLETTSKSSSVSKAGAAIGDNSFTTCCSLLALAQLLLSACFLL</sequence>
<feature type="chain" id="PRO_5028949907" evidence="6">
    <location>
        <begin position="23"/>
        <end position="533"/>
    </location>
</feature>
<dbReference type="InterPro" id="IPR033121">
    <property type="entry name" value="PEPTIDASE_A1"/>
</dbReference>
<evidence type="ECO:0000256" key="2">
    <source>
        <dbReference type="ARBA" id="ARBA00023157"/>
    </source>
</evidence>
<feature type="signal peptide" evidence="6">
    <location>
        <begin position="1"/>
        <end position="22"/>
    </location>
</feature>
<accession>A0A7D9H0Q3</accession>
<name>A0A7D9H0Q3_DEKBR</name>
<dbReference type="GO" id="GO:0006508">
    <property type="term" value="P:proteolysis"/>
    <property type="evidence" value="ECO:0007669"/>
    <property type="project" value="InterPro"/>
</dbReference>
<evidence type="ECO:0000256" key="5">
    <source>
        <dbReference type="SAM" id="MobiDB-lite"/>
    </source>
</evidence>
<comment type="similarity">
    <text evidence="1">Belongs to the peptidase A1 family.</text>
</comment>